<sequence>MEETALNLVSEGAGVAVATAWSLGAHAAAAELARQLAPHDLAGLVVFVSPDYDAATFAAEMARRFGATPVVGCTTAGEITPDGWSDGAVVAIGFLRQHFAFIARPILDLANFHVEAGRELTKQLRAELSAARPGFAGRGLFGLLLVDGLCRREEAVVTAVQMALDEIPLVGGSAGDGLRFERTFVIHGGRAYTDAAVLALAATDLPFKTFRADNFEPTGVKMVVTEADVEKRIVKELNAEPAAKEYARVCGILDDTLDAFAFASHPVVVTIGGQHFVRSIQRVNPDGSLSFFCAIDEGLVFTAARRRDPFEGLATLFGGIEEELGEVDLYLGFDCVLRRLAAEREQIAQPMSKLYRAKRVVGFNTYGEQYTSMHVNQTFTGVAIGRKRTAAP</sequence>
<dbReference type="AlphaFoldDB" id="A0A366F3Q3"/>
<evidence type="ECO:0000313" key="3">
    <source>
        <dbReference type="EMBL" id="RBP08610.1"/>
    </source>
</evidence>
<dbReference type="Pfam" id="PF10442">
    <property type="entry name" value="FIST_C"/>
    <property type="match status" value="1"/>
</dbReference>
<feature type="domain" description="FIST" evidence="1">
    <location>
        <begin position="40"/>
        <end position="241"/>
    </location>
</feature>
<organism evidence="3 4">
    <name type="scientific">Roseiarcus fermentans</name>
    <dbReference type="NCBI Taxonomy" id="1473586"/>
    <lineage>
        <taxon>Bacteria</taxon>
        <taxon>Pseudomonadati</taxon>
        <taxon>Pseudomonadota</taxon>
        <taxon>Alphaproteobacteria</taxon>
        <taxon>Hyphomicrobiales</taxon>
        <taxon>Roseiarcaceae</taxon>
        <taxon>Roseiarcus</taxon>
    </lineage>
</organism>
<dbReference type="Proteomes" id="UP000253529">
    <property type="component" value="Unassembled WGS sequence"/>
</dbReference>
<evidence type="ECO:0008006" key="5">
    <source>
        <dbReference type="Google" id="ProtNLM"/>
    </source>
</evidence>
<reference evidence="3 4" key="1">
    <citation type="submission" date="2018-06" db="EMBL/GenBank/DDBJ databases">
        <title>Genomic Encyclopedia of Type Strains, Phase IV (KMG-IV): sequencing the most valuable type-strain genomes for metagenomic binning, comparative biology and taxonomic classification.</title>
        <authorList>
            <person name="Goeker M."/>
        </authorList>
    </citation>
    <scope>NUCLEOTIDE SEQUENCE [LARGE SCALE GENOMIC DNA]</scope>
    <source>
        <strain evidence="3 4">DSM 24875</strain>
    </source>
</reference>
<feature type="domain" description="FIST C-domain" evidence="2">
    <location>
        <begin position="242"/>
        <end position="372"/>
    </location>
</feature>
<dbReference type="Pfam" id="PF08495">
    <property type="entry name" value="FIST"/>
    <property type="match status" value="1"/>
</dbReference>
<evidence type="ECO:0000259" key="1">
    <source>
        <dbReference type="SMART" id="SM00897"/>
    </source>
</evidence>
<keyword evidence="4" id="KW-1185">Reference proteome</keyword>
<dbReference type="SMART" id="SM00897">
    <property type="entry name" value="FIST"/>
    <property type="match status" value="1"/>
</dbReference>
<dbReference type="InterPro" id="IPR019494">
    <property type="entry name" value="FIST_C"/>
</dbReference>
<dbReference type="OrthoDB" id="9807948at2"/>
<name>A0A366F3Q3_9HYPH</name>
<dbReference type="SMART" id="SM01204">
    <property type="entry name" value="FIST_C"/>
    <property type="match status" value="1"/>
</dbReference>
<evidence type="ECO:0000259" key="2">
    <source>
        <dbReference type="SMART" id="SM01204"/>
    </source>
</evidence>
<dbReference type="PANTHER" id="PTHR40252">
    <property type="entry name" value="BLR0328 PROTEIN"/>
    <property type="match status" value="1"/>
</dbReference>
<proteinExistence type="predicted"/>
<dbReference type="InterPro" id="IPR013702">
    <property type="entry name" value="FIST_domain_N"/>
</dbReference>
<evidence type="ECO:0000313" key="4">
    <source>
        <dbReference type="Proteomes" id="UP000253529"/>
    </source>
</evidence>
<comment type="caution">
    <text evidence="3">The sequence shown here is derived from an EMBL/GenBank/DDBJ whole genome shotgun (WGS) entry which is preliminary data.</text>
</comment>
<dbReference type="PANTHER" id="PTHR40252:SF2">
    <property type="entry name" value="BLR0328 PROTEIN"/>
    <property type="match status" value="1"/>
</dbReference>
<protein>
    <recommendedName>
        <fullName evidence="5">FIST-like protein</fullName>
    </recommendedName>
</protein>
<gene>
    <name evidence="3" type="ORF">DFR50_12592</name>
</gene>
<accession>A0A366F3Q3</accession>
<dbReference type="EMBL" id="QNRK01000025">
    <property type="protein sequence ID" value="RBP08610.1"/>
    <property type="molecule type" value="Genomic_DNA"/>
</dbReference>